<evidence type="ECO:0000259" key="4">
    <source>
        <dbReference type="Pfam" id="PF26335"/>
    </source>
</evidence>
<dbReference type="Proteomes" id="UP000799767">
    <property type="component" value="Unassembled WGS sequence"/>
</dbReference>
<gene>
    <name evidence="5" type="ORF">BDY17DRAFT_315932</name>
</gene>
<keyword evidence="2" id="KW-0732">Signal</keyword>
<evidence type="ECO:0000256" key="2">
    <source>
        <dbReference type="SAM" id="SignalP"/>
    </source>
</evidence>
<organism evidence="5 6">
    <name type="scientific">Neohortaea acidophila</name>
    <dbReference type="NCBI Taxonomy" id="245834"/>
    <lineage>
        <taxon>Eukaryota</taxon>
        <taxon>Fungi</taxon>
        <taxon>Dikarya</taxon>
        <taxon>Ascomycota</taxon>
        <taxon>Pezizomycotina</taxon>
        <taxon>Dothideomycetes</taxon>
        <taxon>Dothideomycetidae</taxon>
        <taxon>Mycosphaerellales</taxon>
        <taxon>Teratosphaeriaceae</taxon>
        <taxon>Neohortaea</taxon>
    </lineage>
</organism>
<dbReference type="GeneID" id="54476963"/>
<name>A0A6A6Q112_9PEZI</name>
<comment type="similarity">
    <text evidence="1">Belongs to the beta-lactamase family.</text>
</comment>
<dbReference type="PANTHER" id="PTHR22935">
    <property type="entry name" value="PENICILLIN-BINDING PROTEIN"/>
    <property type="match status" value="1"/>
</dbReference>
<dbReference type="InterPro" id="IPR058664">
    <property type="entry name" value="ARB_00930-like_C"/>
</dbReference>
<keyword evidence="6" id="KW-1185">Reference proteome</keyword>
<dbReference type="RefSeq" id="XP_033592238.1">
    <property type="nucleotide sequence ID" value="XM_033735961.1"/>
</dbReference>
<dbReference type="InterPro" id="IPR001466">
    <property type="entry name" value="Beta-lactam-related"/>
</dbReference>
<dbReference type="InterPro" id="IPR051478">
    <property type="entry name" value="Beta-lactamase-like_AB/R"/>
</dbReference>
<evidence type="ECO:0000313" key="6">
    <source>
        <dbReference type="Proteomes" id="UP000799767"/>
    </source>
</evidence>
<dbReference type="PANTHER" id="PTHR22935:SF95">
    <property type="entry name" value="BETA-LACTAMASE-LIKE 1-RELATED"/>
    <property type="match status" value="1"/>
</dbReference>
<sequence>MLSLLWFATGIVPAFPVPTWPHGNKDIQSTLASIEERLKDLVANEKYGTTSFSVQLTSNTESLWTQFHTARKFNESRPGDRHVDGDSVYRIASISKLFTTLGLLYQHDAGNVSLDDPISKYIPKLSGDLPWDDITLRILASQLSGIPRETVQSDIINLVEDPTAFGLPPVSRDGLPTCDEYSGFERPCNWTDILDALSKFQPIFAPNQKSTYSNAAFELIGLVLEKVSGEKYEDYIQHAIFDPLGMKSSTFKTPSDKHAVIPSGETYWGINEGSQNPTGGIYSTASDMTKFVRYIMTHFNTLATGVNWLMPASPSGGIYNFYGMPFEIFRTDKLLEDSARPVTFVTKGGGLPAYSSKVIVMPEYGLGLTVLVGGEADLLDEIIEIVTVDLLRAVEKIIWKEVEEVYSGVYTAIDPSLNSTLVLSASPSTGLIINSWISNSTVVYSDSATKKDNPIMNILTGSTESDEDEDQEPPVRLQLSPTLLYKNESAQQGQIWMLTASYARDGKQRKVWDDDCTADVDSGGAYAGISITKGVFWLEDEVLELPGWRVKTKRTGSKGGKSPAFFKQDL</sequence>
<proteinExistence type="inferred from homology"/>
<feature type="chain" id="PRO_5025522601" evidence="2">
    <location>
        <begin position="17"/>
        <end position="570"/>
    </location>
</feature>
<feature type="domain" description="Beta-lactamase-related" evidence="3">
    <location>
        <begin position="76"/>
        <end position="373"/>
    </location>
</feature>
<dbReference type="Pfam" id="PF26335">
    <property type="entry name" value="ARB_00930_C"/>
    <property type="match status" value="1"/>
</dbReference>
<dbReference type="AlphaFoldDB" id="A0A6A6Q112"/>
<dbReference type="Pfam" id="PF00144">
    <property type="entry name" value="Beta-lactamase"/>
    <property type="match status" value="1"/>
</dbReference>
<feature type="domain" description="Beta-lactamase-like ARB-00930-like C-terminal" evidence="4">
    <location>
        <begin position="400"/>
        <end position="555"/>
    </location>
</feature>
<dbReference type="SUPFAM" id="SSF56601">
    <property type="entry name" value="beta-lactamase/transpeptidase-like"/>
    <property type="match status" value="1"/>
</dbReference>
<dbReference type="OrthoDB" id="5946976at2759"/>
<feature type="signal peptide" evidence="2">
    <location>
        <begin position="1"/>
        <end position="16"/>
    </location>
</feature>
<accession>A0A6A6Q112</accession>
<protein>
    <submittedName>
        <fullName evidence="5">Putative FLP FmtA-like protein, betalactamase</fullName>
    </submittedName>
</protein>
<dbReference type="InterPro" id="IPR012338">
    <property type="entry name" value="Beta-lactam/transpept-like"/>
</dbReference>
<evidence type="ECO:0000256" key="1">
    <source>
        <dbReference type="ARBA" id="ARBA00038473"/>
    </source>
</evidence>
<dbReference type="EMBL" id="MU001633">
    <property type="protein sequence ID" value="KAF2485669.1"/>
    <property type="molecule type" value="Genomic_DNA"/>
</dbReference>
<dbReference type="Gene3D" id="3.40.710.10">
    <property type="entry name" value="DD-peptidase/beta-lactamase superfamily"/>
    <property type="match status" value="1"/>
</dbReference>
<evidence type="ECO:0000313" key="5">
    <source>
        <dbReference type="EMBL" id="KAF2485669.1"/>
    </source>
</evidence>
<reference evidence="5" key="1">
    <citation type="journal article" date="2020" name="Stud. Mycol.">
        <title>101 Dothideomycetes genomes: a test case for predicting lifestyles and emergence of pathogens.</title>
        <authorList>
            <person name="Haridas S."/>
            <person name="Albert R."/>
            <person name="Binder M."/>
            <person name="Bloem J."/>
            <person name="Labutti K."/>
            <person name="Salamov A."/>
            <person name="Andreopoulos B."/>
            <person name="Baker S."/>
            <person name="Barry K."/>
            <person name="Bills G."/>
            <person name="Bluhm B."/>
            <person name="Cannon C."/>
            <person name="Castanera R."/>
            <person name="Culley D."/>
            <person name="Daum C."/>
            <person name="Ezra D."/>
            <person name="Gonzalez J."/>
            <person name="Henrissat B."/>
            <person name="Kuo A."/>
            <person name="Liang C."/>
            <person name="Lipzen A."/>
            <person name="Lutzoni F."/>
            <person name="Magnuson J."/>
            <person name="Mondo S."/>
            <person name="Nolan M."/>
            <person name="Ohm R."/>
            <person name="Pangilinan J."/>
            <person name="Park H.-J."/>
            <person name="Ramirez L."/>
            <person name="Alfaro M."/>
            <person name="Sun H."/>
            <person name="Tritt A."/>
            <person name="Yoshinaga Y."/>
            <person name="Zwiers L.-H."/>
            <person name="Turgeon B."/>
            <person name="Goodwin S."/>
            <person name="Spatafora J."/>
            <person name="Crous P."/>
            <person name="Grigoriev I."/>
        </authorList>
    </citation>
    <scope>NUCLEOTIDE SEQUENCE</scope>
    <source>
        <strain evidence="5">CBS 113389</strain>
    </source>
</reference>
<evidence type="ECO:0000259" key="3">
    <source>
        <dbReference type="Pfam" id="PF00144"/>
    </source>
</evidence>